<gene>
    <name evidence="1" type="ORF">SAMN04488116_1538</name>
</gene>
<proteinExistence type="predicted"/>
<reference evidence="2" key="1">
    <citation type="submission" date="2016-11" db="EMBL/GenBank/DDBJ databases">
        <authorList>
            <person name="Varghese N."/>
            <person name="Submissions S."/>
        </authorList>
    </citation>
    <scope>NUCLEOTIDE SEQUENCE [LARGE SCALE GENOMIC DNA]</scope>
    <source>
        <strain evidence="2">DSM 22638</strain>
    </source>
</reference>
<evidence type="ECO:0000313" key="1">
    <source>
        <dbReference type="EMBL" id="SHG51203.1"/>
    </source>
</evidence>
<keyword evidence="2" id="KW-1185">Reference proteome</keyword>
<dbReference type="AlphaFoldDB" id="A0A1M5KGA2"/>
<dbReference type="Proteomes" id="UP000184532">
    <property type="component" value="Unassembled WGS sequence"/>
</dbReference>
<accession>A0A1M5KGA2</accession>
<sequence>MGLVAQERYQLKVEHFSESRGDSELDTLLEIPYTNVVVMENSLNSSSGFGLQMNFHGQVVYVDHMETMADGSVQVILRREDGRNFYGYKPTIKAVLVR</sequence>
<dbReference type="EMBL" id="FQWL01000002">
    <property type="protein sequence ID" value="SHG51203.1"/>
    <property type="molecule type" value="Genomic_DNA"/>
</dbReference>
<dbReference type="STRING" id="570519.SAMN04488116_1538"/>
<organism evidence="1 2">
    <name type="scientific">Flagellimonas flava</name>
    <dbReference type="NCBI Taxonomy" id="570519"/>
    <lineage>
        <taxon>Bacteria</taxon>
        <taxon>Pseudomonadati</taxon>
        <taxon>Bacteroidota</taxon>
        <taxon>Flavobacteriia</taxon>
        <taxon>Flavobacteriales</taxon>
        <taxon>Flavobacteriaceae</taxon>
        <taxon>Flagellimonas</taxon>
    </lineage>
</organism>
<name>A0A1M5KGA2_9FLAO</name>
<evidence type="ECO:0000313" key="2">
    <source>
        <dbReference type="Proteomes" id="UP000184532"/>
    </source>
</evidence>
<protein>
    <submittedName>
        <fullName evidence="1">Uncharacterized protein</fullName>
    </submittedName>
</protein>